<accession>A0A1Y1ZV84</accession>
<keyword evidence="3" id="KW-1185">Reference proteome</keyword>
<comment type="caution">
    <text evidence="2">The sequence shown here is derived from an EMBL/GenBank/DDBJ whole genome shotgun (WGS) entry which is preliminary data.</text>
</comment>
<dbReference type="EMBL" id="MCFA01000035">
    <property type="protein sequence ID" value="ORY14132.1"/>
    <property type="molecule type" value="Genomic_DNA"/>
</dbReference>
<name>A0A1Y1ZV84_9PLEO</name>
<evidence type="ECO:0000313" key="2">
    <source>
        <dbReference type="EMBL" id="ORY14132.1"/>
    </source>
</evidence>
<dbReference type="Proteomes" id="UP000193144">
    <property type="component" value="Unassembled WGS sequence"/>
</dbReference>
<proteinExistence type="predicted"/>
<gene>
    <name evidence="2" type="ORF">BCR34DRAFT_585960</name>
</gene>
<evidence type="ECO:0000256" key="1">
    <source>
        <dbReference type="SAM" id="SignalP"/>
    </source>
</evidence>
<feature type="chain" id="PRO_5012305133" evidence="1">
    <location>
        <begin position="23"/>
        <end position="232"/>
    </location>
</feature>
<feature type="signal peptide" evidence="1">
    <location>
        <begin position="1"/>
        <end position="22"/>
    </location>
</feature>
<protein>
    <submittedName>
        <fullName evidence="2">Uncharacterized protein</fullName>
    </submittedName>
</protein>
<dbReference type="AlphaFoldDB" id="A0A1Y1ZV84"/>
<keyword evidence="1" id="KW-0732">Signal</keyword>
<organism evidence="2 3">
    <name type="scientific">Clohesyomyces aquaticus</name>
    <dbReference type="NCBI Taxonomy" id="1231657"/>
    <lineage>
        <taxon>Eukaryota</taxon>
        <taxon>Fungi</taxon>
        <taxon>Dikarya</taxon>
        <taxon>Ascomycota</taxon>
        <taxon>Pezizomycotina</taxon>
        <taxon>Dothideomycetes</taxon>
        <taxon>Pleosporomycetidae</taxon>
        <taxon>Pleosporales</taxon>
        <taxon>Lindgomycetaceae</taxon>
        <taxon>Clohesyomyces</taxon>
    </lineage>
</organism>
<evidence type="ECO:0000313" key="3">
    <source>
        <dbReference type="Proteomes" id="UP000193144"/>
    </source>
</evidence>
<sequence length="232" mass="25088">MGQTKSTIVPFLLLGSIFASSAFQDVNDCVTTIVPIFGADTSFIDQGLKFGHMLCIDATPPEETTVPPPVYVIPESPPKFAVYGPILARGNRARITADYNSFPVSSFDLLGMCFGLLGSLPLCYQIYLCPSVRGTAWQKCVDITNTSFKEVKSVELKSVALGLVEVIAGGVYDNFRVNLHQVHQQLSATGKQREIPIGTRVGHAGRRTGGNGGLFLCYSRRHLGSSQSLVMI</sequence>
<reference evidence="2 3" key="1">
    <citation type="submission" date="2016-07" db="EMBL/GenBank/DDBJ databases">
        <title>Pervasive Adenine N6-methylation of Active Genes in Fungi.</title>
        <authorList>
            <consortium name="DOE Joint Genome Institute"/>
            <person name="Mondo S.J."/>
            <person name="Dannebaum R.O."/>
            <person name="Kuo R.C."/>
            <person name="Labutti K."/>
            <person name="Haridas S."/>
            <person name="Kuo A."/>
            <person name="Salamov A."/>
            <person name="Ahrendt S.R."/>
            <person name="Lipzen A."/>
            <person name="Sullivan W."/>
            <person name="Andreopoulos W.B."/>
            <person name="Clum A."/>
            <person name="Lindquist E."/>
            <person name="Daum C."/>
            <person name="Ramamoorthy G.K."/>
            <person name="Gryganskyi A."/>
            <person name="Culley D."/>
            <person name="Magnuson J.K."/>
            <person name="James T.Y."/>
            <person name="O'Malley M.A."/>
            <person name="Stajich J.E."/>
            <person name="Spatafora J.W."/>
            <person name="Visel A."/>
            <person name="Grigoriev I.V."/>
        </authorList>
    </citation>
    <scope>NUCLEOTIDE SEQUENCE [LARGE SCALE GENOMIC DNA]</scope>
    <source>
        <strain evidence="2 3">CBS 115471</strain>
    </source>
</reference>